<evidence type="ECO:0000256" key="5">
    <source>
        <dbReference type="ARBA" id="ARBA00023002"/>
    </source>
</evidence>
<accession>A0A6J7J553</accession>
<dbReference type="SUPFAM" id="SSF55021">
    <property type="entry name" value="ACT-like"/>
    <property type="match status" value="1"/>
</dbReference>
<proteinExistence type="predicted"/>
<keyword evidence="4" id="KW-0827">Tyrosine biosynthesis</keyword>
<keyword evidence="6" id="KW-0520">NAD</keyword>
<protein>
    <recommendedName>
        <fullName evidence="3">Prephenate dehydrogenase</fullName>
        <ecNumber evidence="2">1.3.1.12</ecNumber>
    </recommendedName>
</protein>
<organism evidence="11">
    <name type="scientific">freshwater metagenome</name>
    <dbReference type="NCBI Taxonomy" id="449393"/>
    <lineage>
        <taxon>unclassified sequences</taxon>
        <taxon>metagenomes</taxon>
        <taxon>ecological metagenomes</taxon>
    </lineage>
</organism>
<comment type="pathway">
    <text evidence="1">Amino-acid biosynthesis; L-tyrosine biosynthesis; (4-hydroxyphenyl)pyruvate from prephenate (NAD(+) route): step 1/1.</text>
</comment>
<dbReference type="SUPFAM" id="SSF48179">
    <property type="entry name" value="6-phosphogluconate dehydrogenase C-terminal domain-like"/>
    <property type="match status" value="1"/>
</dbReference>
<keyword evidence="7" id="KW-0028">Amino-acid biosynthesis</keyword>
<dbReference type="InterPro" id="IPR003099">
    <property type="entry name" value="Prephen_DH"/>
</dbReference>
<dbReference type="AlphaFoldDB" id="A0A6J7J553"/>
<dbReference type="GO" id="GO:0004665">
    <property type="term" value="F:prephenate dehydrogenase (NADP+) activity"/>
    <property type="evidence" value="ECO:0007669"/>
    <property type="project" value="InterPro"/>
</dbReference>
<dbReference type="Pfam" id="PF02153">
    <property type="entry name" value="PDH_N"/>
    <property type="match status" value="1"/>
</dbReference>
<comment type="catalytic activity">
    <reaction evidence="8">
        <text>prephenate + NAD(+) = 3-(4-hydroxyphenyl)pyruvate + CO2 + NADH</text>
        <dbReference type="Rhea" id="RHEA:13869"/>
        <dbReference type="ChEBI" id="CHEBI:16526"/>
        <dbReference type="ChEBI" id="CHEBI:29934"/>
        <dbReference type="ChEBI" id="CHEBI:36242"/>
        <dbReference type="ChEBI" id="CHEBI:57540"/>
        <dbReference type="ChEBI" id="CHEBI:57945"/>
        <dbReference type="EC" id="1.3.1.12"/>
    </reaction>
</comment>
<evidence type="ECO:0000256" key="6">
    <source>
        <dbReference type="ARBA" id="ARBA00023027"/>
    </source>
</evidence>
<feature type="domain" description="ACT" evidence="10">
    <location>
        <begin position="304"/>
        <end position="381"/>
    </location>
</feature>
<dbReference type="PROSITE" id="PS51176">
    <property type="entry name" value="PDH_ADH"/>
    <property type="match status" value="1"/>
</dbReference>
<dbReference type="Gene3D" id="1.10.3660.10">
    <property type="entry name" value="6-phosphogluconate dehydrogenase C-terminal like domain"/>
    <property type="match status" value="1"/>
</dbReference>
<evidence type="ECO:0000256" key="4">
    <source>
        <dbReference type="ARBA" id="ARBA00022498"/>
    </source>
</evidence>
<dbReference type="InterPro" id="IPR002912">
    <property type="entry name" value="ACT_dom"/>
</dbReference>
<dbReference type="GO" id="GO:0006571">
    <property type="term" value="P:tyrosine biosynthetic process"/>
    <property type="evidence" value="ECO:0007669"/>
    <property type="project" value="UniProtKB-UniPathway"/>
</dbReference>
<evidence type="ECO:0000256" key="2">
    <source>
        <dbReference type="ARBA" id="ARBA00012068"/>
    </source>
</evidence>
<gene>
    <name evidence="11" type="ORF">UFOPK3733_01118</name>
</gene>
<evidence type="ECO:0000256" key="8">
    <source>
        <dbReference type="ARBA" id="ARBA00049260"/>
    </source>
</evidence>
<evidence type="ECO:0000259" key="10">
    <source>
        <dbReference type="PROSITE" id="PS51671"/>
    </source>
</evidence>
<dbReference type="InterPro" id="IPR046825">
    <property type="entry name" value="PDH_C"/>
</dbReference>
<evidence type="ECO:0000259" key="9">
    <source>
        <dbReference type="PROSITE" id="PS51176"/>
    </source>
</evidence>
<evidence type="ECO:0000256" key="7">
    <source>
        <dbReference type="ARBA" id="ARBA00023141"/>
    </source>
</evidence>
<reference evidence="11" key="1">
    <citation type="submission" date="2020-05" db="EMBL/GenBank/DDBJ databases">
        <authorList>
            <person name="Chiriac C."/>
            <person name="Salcher M."/>
            <person name="Ghai R."/>
            <person name="Kavagutti S V."/>
        </authorList>
    </citation>
    <scope>NUCLEOTIDE SEQUENCE</scope>
</reference>
<dbReference type="EC" id="1.3.1.12" evidence="2"/>
<evidence type="ECO:0000256" key="3">
    <source>
        <dbReference type="ARBA" id="ARBA00016891"/>
    </source>
</evidence>
<dbReference type="Pfam" id="PF20463">
    <property type="entry name" value="PDH_C"/>
    <property type="match status" value="1"/>
</dbReference>
<dbReference type="PANTHER" id="PTHR21363:SF0">
    <property type="entry name" value="PREPHENATE DEHYDROGENASE [NADP(+)]"/>
    <property type="match status" value="1"/>
</dbReference>
<dbReference type="InterPro" id="IPR036291">
    <property type="entry name" value="NAD(P)-bd_dom_sf"/>
</dbReference>
<dbReference type="UniPathway" id="UPA00122">
    <property type="reaction ID" value="UER00961"/>
</dbReference>
<evidence type="ECO:0000313" key="11">
    <source>
        <dbReference type="EMBL" id="CAB4938259.1"/>
    </source>
</evidence>
<dbReference type="InterPro" id="IPR050812">
    <property type="entry name" value="Preph/Arog_dehydrog"/>
</dbReference>
<keyword evidence="5" id="KW-0560">Oxidoreductase</keyword>
<dbReference type="InterPro" id="IPR045865">
    <property type="entry name" value="ACT-like_dom_sf"/>
</dbReference>
<evidence type="ECO:0000256" key="1">
    <source>
        <dbReference type="ARBA" id="ARBA00005067"/>
    </source>
</evidence>
<dbReference type="GO" id="GO:0008977">
    <property type="term" value="F:prephenate dehydrogenase (NAD+) activity"/>
    <property type="evidence" value="ECO:0007669"/>
    <property type="project" value="UniProtKB-EC"/>
</dbReference>
<dbReference type="Gene3D" id="3.40.50.720">
    <property type="entry name" value="NAD(P)-binding Rossmann-like Domain"/>
    <property type="match status" value="1"/>
</dbReference>
<dbReference type="EMBL" id="CAFBNC010000050">
    <property type="protein sequence ID" value="CAB4938259.1"/>
    <property type="molecule type" value="Genomic_DNA"/>
</dbReference>
<name>A0A6J7J553_9ZZZZ</name>
<keyword evidence="7" id="KW-0057">Aromatic amino acid biosynthesis</keyword>
<dbReference type="InterPro" id="IPR008927">
    <property type="entry name" value="6-PGluconate_DH-like_C_sf"/>
</dbReference>
<feature type="domain" description="Prephenate/arogenate dehydrogenase" evidence="9">
    <location>
        <begin position="23"/>
        <end position="300"/>
    </location>
</feature>
<dbReference type="PROSITE" id="PS51671">
    <property type="entry name" value="ACT"/>
    <property type="match status" value="1"/>
</dbReference>
<dbReference type="InterPro" id="IPR046826">
    <property type="entry name" value="PDH_N"/>
</dbReference>
<dbReference type="SUPFAM" id="SSF51735">
    <property type="entry name" value="NAD(P)-binding Rossmann-fold domains"/>
    <property type="match status" value="1"/>
</dbReference>
<sequence length="381" mass="39419">MAVSDSAPRTVPASEVSPDAVAERALVVGIGLIGGSIALALRRAGWTVLGRDLSESNLRSALDLGVIDAVAPDGPIADVSVTFVATPVGAIADEVARSLVDTTGLVTDAGSVKSSMVDLMSDARFIGGHPMAGSELEGVAGARADLFEGRTWVLTPVATTDNDALARIRAVVSSFGAETVFLPPDAHDSMVAVVSHVPHLTAASLMGLAASASVEHRGLLRLAAGGFRDMTRIAAGSPAIWPDICSENSVAITAELDALIDALSVLRTIIATDDRERLLAILERARVARVALPARFATADELSEIRVPIPDEKGALARITTLAAQLDVSIVDIEIAHSLEGDDGVLILLVEEENGSRLLEGLVGSGYRPSLRPLEGGARSS</sequence>
<dbReference type="PANTHER" id="PTHR21363">
    <property type="entry name" value="PREPHENATE DEHYDROGENASE"/>
    <property type="match status" value="1"/>
</dbReference>
<dbReference type="GO" id="GO:0070403">
    <property type="term" value="F:NAD+ binding"/>
    <property type="evidence" value="ECO:0007669"/>
    <property type="project" value="InterPro"/>
</dbReference>